<evidence type="ECO:0000313" key="8">
    <source>
        <dbReference type="EMBL" id="EGD53333.1"/>
    </source>
</evidence>
<dbReference type="eggNOG" id="COG1191">
    <property type="taxonomic scope" value="Bacteria"/>
</dbReference>
<dbReference type="Proteomes" id="UP000035065">
    <property type="component" value="Unassembled WGS sequence"/>
</dbReference>
<dbReference type="PRINTS" id="PR00046">
    <property type="entry name" value="SIGMA70FCT"/>
</dbReference>
<dbReference type="GO" id="GO:0003677">
    <property type="term" value="F:DNA binding"/>
    <property type="evidence" value="ECO:0007669"/>
    <property type="project" value="UniProtKB-KW"/>
</dbReference>
<feature type="domain" description="RNA polymerase sigma-70 region 2" evidence="6">
    <location>
        <begin position="36"/>
        <end position="101"/>
    </location>
</feature>
<dbReference type="Gene3D" id="1.10.10.10">
    <property type="entry name" value="Winged helix-like DNA-binding domain superfamily/Winged helix DNA-binding domain"/>
    <property type="match status" value="2"/>
</dbReference>
<evidence type="ECO:0000256" key="2">
    <source>
        <dbReference type="ARBA" id="ARBA00023082"/>
    </source>
</evidence>
<protein>
    <submittedName>
        <fullName evidence="8">Putative sigma factor</fullName>
    </submittedName>
</protein>
<dbReference type="InterPro" id="IPR014284">
    <property type="entry name" value="RNA_pol_sigma-70_dom"/>
</dbReference>
<dbReference type="InterPro" id="IPR000943">
    <property type="entry name" value="RNA_pol_sigma70"/>
</dbReference>
<dbReference type="PANTHER" id="PTHR30385">
    <property type="entry name" value="SIGMA FACTOR F FLAGELLAR"/>
    <property type="match status" value="1"/>
</dbReference>
<dbReference type="InterPro" id="IPR014322">
    <property type="entry name" value="RNA_pol_sigma-B/F/G"/>
</dbReference>
<feature type="domain" description="RNA polymerase sigma-70 region 3" evidence="5">
    <location>
        <begin position="112"/>
        <end position="182"/>
    </location>
</feature>
<proteinExistence type="predicted"/>
<keyword evidence="1" id="KW-0805">Transcription regulation</keyword>
<evidence type="ECO:0000313" key="9">
    <source>
        <dbReference type="Proteomes" id="UP000035065"/>
    </source>
</evidence>
<dbReference type="InterPro" id="IPR007627">
    <property type="entry name" value="RNA_pol_sigma70_r2"/>
</dbReference>
<gene>
    <name evidence="8" type="ORF">SCNU_19557</name>
</gene>
<dbReference type="CDD" id="cd06171">
    <property type="entry name" value="Sigma70_r4"/>
    <property type="match status" value="1"/>
</dbReference>
<dbReference type="PANTHER" id="PTHR30385:SF4">
    <property type="entry name" value="RNA POLYMERASE SIGMA-E FACTOR"/>
    <property type="match status" value="1"/>
</dbReference>
<dbReference type="EMBL" id="AEUD01000027">
    <property type="protein sequence ID" value="EGD53333.1"/>
    <property type="molecule type" value="Genomic_DNA"/>
</dbReference>
<organism evidence="8 9">
    <name type="scientific">Gordonia neofelifaecis NRRL B-59395</name>
    <dbReference type="NCBI Taxonomy" id="644548"/>
    <lineage>
        <taxon>Bacteria</taxon>
        <taxon>Bacillati</taxon>
        <taxon>Actinomycetota</taxon>
        <taxon>Actinomycetes</taxon>
        <taxon>Mycobacteriales</taxon>
        <taxon>Gordoniaceae</taxon>
        <taxon>Gordonia</taxon>
    </lineage>
</organism>
<accession>F1YPQ4</accession>
<dbReference type="InterPro" id="IPR007630">
    <property type="entry name" value="RNA_pol_sigma70_r4"/>
</dbReference>
<dbReference type="InterPro" id="IPR007624">
    <property type="entry name" value="RNA_pol_sigma70_r3"/>
</dbReference>
<keyword evidence="2" id="KW-0731">Sigma factor</keyword>
<dbReference type="InterPro" id="IPR013325">
    <property type="entry name" value="RNA_pol_sigma_r2"/>
</dbReference>
<keyword evidence="4" id="KW-0804">Transcription</keyword>
<sequence>MTTDDYSRARELLRERAYRPPGDPRRTILRDEAIVACLPLARHIAQRYRERGEPFDDLEQVARLGLVHAVDRFDPTQGNDFLSFAVPTIIGEVRRHFRDRTASIRLPRSAIELRGRIREAEEQLEQTHGRTPDDDEIAAFLGESPDAIVRARAADIAQSAVSLDAGAGDDERALLLELLGADDPGYARVERCLALRPAVLRLPERDRTIIGMRFYEQRTQSDIACRMGISQMHVSRLLAASLGQLRAQLT</sequence>
<dbReference type="Pfam" id="PF04539">
    <property type="entry name" value="Sigma70_r3"/>
    <property type="match status" value="1"/>
</dbReference>
<dbReference type="GO" id="GO:0016987">
    <property type="term" value="F:sigma factor activity"/>
    <property type="evidence" value="ECO:0007669"/>
    <property type="project" value="UniProtKB-KW"/>
</dbReference>
<evidence type="ECO:0000259" key="6">
    <source>
        <dbReference type="Pfam" id="PF04542"/>
    </source>
</evidence>
<feature type="domain" description="RNA polymerase sigma-70 region 4" evidence="7">
    <location>
        <begin position="201"/>
        <end position="247"/>
    </location>
</feature>
<keyword evidence="3" id="KW-0238">DNA-binding</keyword>
<dbReference type="OrthoDB" id="9804285at2"/>
<dbReference type="SUPFAM" id="SSF88659">
    <property type="entry name" value="Sigma3 and sigma4 domains of RNA polymerase sigma factors"/>
    <property type="match status" value="2"/>
</dbReference>
<evidence type="ECO:0000259" key="5">
    <source>
        <dbReference type="Pfam" id="PF04539"/>
    </source>
</evidence>
<dbReference type="NCBIfam" id="TIGR02937">
    <property type="entry name" value="sigma70-ECF"/>
    <property type="match status" value="1"/>
</dbReference>
<dbReference type="Gene3D" id="1.20.120.1810">
    <property type="match status" value="1"/>
</dbReference>
<evidence type="ECO:0000256" key="4">
    <source>
        <dbReference type="ARBA" id="ARBA00023163"/>
    </source>
</evidence>
<dbReference type="InterPro" id="IPR036388">
    <property type="entry name" value="WH-like_DNA-bd_sf"/>
</dbReference>
<dbReference type="GO" id="GO:0006352">
    <property type="term" value="P:DNA-templated transcription initiation"/>
    <property type="evidence" value="ECO:0007669"/>
    <property type="project" value="InterPro"/>
</dbReference>
<dbReference type="NCBIfam" id="TIGR02980">
    <property type="entry name" value="SigBFG"/>
    <property type="match status" value="1"/>
</dbReference>
<evidence type="ECO:0000256" key="1">
    <source>
        <dbReference type="ARBA" id="ARBA00023015"/>
    </source>
</evidence>
<dbReference type="RefSeq" id="WP_009681093.1">
    <property type="nucleotide sequence ID" value="NZ_AEUD01000027.1"/>
</dbReference>
<reference evidence="8 9" key="1">
    <citation type="journal article" date="2011" name="J. Bacteriol.">
        <title>Draft Genome Sequence of Gordonia neofelifaecis NRRL B-59395, a Cholesterol-Degrading Actinomycete.</title>
        <authorList>
            <person name="Ge F."/>
            <person name="Li W."/>
            <person name="Chen G."/>
            <person name="Liu Y."/>
            <person name="Zhang G."/>
            <person name="Yong B."/>
            <person name="Wang Q."/>
            <person name="Wang N."/>
            <person name="Huang Z."/>
            <person name="Li W."/>
            <person name="Wang J."/>
            <person name="Wu C."/>
            <person name="Xie Q."/>
            <person name="Liu G."/>
        </authorList>
    </citation>
    <scope>NUCLEOTIDE SEQUENCE [LARGE SCALE GENOMIC DNA]</scope>
    <source>
        <strain evidence="8 9">NRRL B-59395</strain>
    </source>
</reference>
<evidence type="ECO:0000259" key="7">
    <source>
        <dbReference type="Pfam" id="PF04545"/>
    </source>
</evidence>
<dbReference type="InterPro" id="IPR013324">
    <property type="entry name" value="RNA_pol_sigma_r3/r4-like"/>
</dbReference>
<dbReference type="Pfam" id="PF04542">
    <property type="entry name" value="Sigma70_r2"/>
    <property type="match status" value="1"/>
</dbReference>
<dbReference type="STRING" id="644548.SCNU_19557"/>
<dbReference type="SUPFAM" id="SSF88946">
    <property type="entry name" value="Sigma2 domain of RNA polymerase sigma factors"/>
    <property type="match status" value="1"/>
</dbReference>
<keyword evidence="9" id="KW-1185">Reference proteome</keyword>
<dbReference type="AlphaFoldDB" id="F1YPQ4"/>
<name>F1YPQ4_9ACTN</name>
<dbReference type="Pfam" id="PF04545">
    <property type="entry name" value="Sigma70_r4"/>
    <property type="match status" value="1"/>
</dbReference>
<evidence type="ECO:0000256" key="3">
    <source>
        <dbReference type="ARBA" id="ARBA00023125"/>
    </source>
</evidence>
<comment type="caution">
    <text evidence="8">The sequence shown here is derived from an EMBL/GenBank/DDBJ whole genome shotgun (WGS) entry which is preliminary data.</text>
</comment>